<gene>
    <name evidence="1" type="ORF">N7493_011136</name>
</gene>
<dbReference type="InterPro" id="IPR036770">
    <property type="entry name" value="Ankyrin_rpt-contain_sf"/>
</dbReference>
<accession>A0AAD6HBK5</accession>
<dbReference type="AlphaFoldDB" id="A0AAD6HBK5"/>
<evidence type="ECO:0000313" key="2">
    <source>
        <dbReference type="Proteomes" id="UP001215712"/>
    </source>
</evidence>
<dbReference type="SUPFAM" id="SSF48403">
    <property type="entry name" value="Ankyrin repeat"/>
    <property type="match status" value="1"/>
</dbReference>
<proteinExistence type="predicted"/>
<comment type="caution">
    <text evidence="1">The sequence shown here is derived from an EMBL/GenBank/DDBJ whole genome shotgun (WGS) entry which is preliminary data.</text>
</comment>
<protein>
    <submittedName>
        <fullName evidence="1">Uncharacterized protein</fullName>
    </submittedName>
</protein>
<keyword evidence="2" id="KW-1185">Reference proteome</keyword>
<reference evidence="1" key="1">
    <citation type="journal article" date="2023" name="IMA Fungus">
        <title>Comparative genomic study of the Penicillium genus elucidates a diverse pangenome and 15 lateral gene transfer events.</title>
        <authorList>
            <person name="Petersen C."/>
            <person name="Sorensen T."/>
            <person name="Nielsen M.R."/>
            <person name="Sondergaard T.E."/>
            <person name="Sorensen J.L."/>
            <person name="Fitzpatrick D.A."/>
            <person name="Frisvad J.C."/>
            <person name="Nielsen K.L."/>
        </authorList>
    </citation>
    <scope>NUCLEOTIDE SEQUENCE</scope>
    <source>
        <strain evidence="1">IBT 17514</strain>
    </source>
</reference>
<dbReference type="Gene3D" id="1.25.40.20">
    <property type="entry name" value="Ankyrin repeat-containing domain"/>
    <property type="match status" value="1"/>
</dbReference>
<evidence type="ECO:0000313" key="1">
    <source>
        <dbReference type="EMBL" id="KAJ5703998.1"/>
    </source>
</evidence>
<reference evidence="1" key="2">
    <citation type="submission" date="2023-01" db="EMBL/GenBank/DDBJ databases">
        <authorList>
            <person name="Petersen C."/>
        </authorList>
    </citation>
    <scope>NUCLEOTIDE SEQUENCE</scope>
    <source>
        <strain evidence="1">IBT 17514</strain>
    </source>
</reference>
<dbReference type="Proteomes" id="UP001215712">
    <property type="component" value="Unassembled WGS sequence"/>
</dbReference>
<organism evidence="1 2">
    <name type="scientific">Penicillium malachiteum</name>
    <dbReference type="NCBI Taxonomy" id="1324776"/>
    <lineage>
        <taxon>Eukaryota</taxon>
        <taxon>Fungi</taxon>
        <taxon>Dikarya</taxon>
        <taxon>Ascomycota</taxon>
        <taxon>Pezizomycotina</taxon>
        <taxon>Eurotiomycetes</taxon>
        <taxon>Eurotiomycetidae</taxon>
        <taxon>Eurotiales</taxon>
        <taxon>Aspergillaceae</taxon>
        <taxon>Penicillium</taxon>
    </lineage>
</organism>
<sequence length="207" mass="23526">MTPLIRSIRQGHVDVFSLLLSHTDSNRLNGEDLLVAAVSNKCNGHEIAALLLQHRKLRIEVTWKVAMTAAENVNCQTISVLLDHDHKNHFLTMQITMSIIHSEVHRHRVFKLLLEQSRKNIRTKMCAIEFFKDVLSLGDWDLVSIFVQELGSDLSLALDENAYIYAFKNWKITVEDLLKILKFLLETVPDTVAIPAGIGPYLCTKPN</sequence>
<dbReference type="EMBL" id="JAQJAN010000020">
    <property type="protein sequence ID" value="KAJ5703998.1"/>
    <property type="molecule type" value="Genomic_DNA"/>
</dbReference>
<name>A0AAD6HBK5_9EURO</name>